<gene>
    <name evidence="2" type="ORF">Sango_2479800</name>
</gene>
<evidence type="ECO:0000256" key="1">
    <source>
        <dbReference type="SAM" id="MobiDB-lite"/>
    </source>
</evidence>
<dbReference type="Proteomes" id="UP001289374">
    <property type="component" value="Unassembled WGS sequence"/>
</dbReference>
<feature type="region of interest" description="Disordered" evidence="1">
    <location>
        <begin position="1"/>
        <end position="35"/>
    </location>
</feature>
<protein>
    <recommendedName>
        <fullName evidence="4">Reverse transcriptase zinc-binding domain-containing protein</fullName>
    </recommendedName>
</protein>
<dbReference type="AlphaFoldDB" id="A0AAE1W3K6"/>
<name>A0AAE1W3K6_9LAMI</name>
<comment type="caution">
    <text evidence="2">The sequence shown here is derived from an EMBL/GenBank/DDBJ whole genome shotgun (WGS) entry which is preliminary data.</text>
</comment>
<dbReference type="EMBL" id="JACGWL010000015">
    <property type="protein sequence ID" value="KAK4386092.1"/>
    <property type="molecule type" value="Genomic_DNA"/>
</dbReference>
<evidence type="ECO:0000313" key="3">
    <source>
        <dbReference type="Proteomes" id="UP001289374"/>
    </source>
</evidence>
<reference evidence="2" key="1">
    <citation type="submission" date="2020-06" db="EMBL/GenBank/DDBJ databases">
        <authorList>
            <person name="Li T."/>
            <person name="Hu X."/>
            <person name="Zhang T."/>
            <person name="Song X."/>
            <person name="Zhang H."/>
            <person name="Dai N."/>
            <person name="Sheng W."/>
            <person name="Hou X."/>
            <person name="Wei L."/>
        </authorList>
    </citation>
    <scope>NUCLEOTIDE SEQUENCE</scope>
    <source>
        <strain evidence="2">K16</strain>
        <tissue evidence="2">Leaf</tissue>
    </source>
</reference>
<sequence length="253" mass="28732">MPLETRNPPSSPHTPSALDKAYDDQASRHNHRSPYPRYNIQFESYGASLKRILFDDSCELHQVGSGDSISLWHDPWLLLGPLILAFPRSPQLTQTAPHDLLNVVIENGSWRWPLINDIACLEITRLIPPIHHGNDSITWNTHGGAFDTKAAYDLFQPSGPKVGWSSLFVGPFKIPRKSFILWLAILERLSTLDKPWLSHIDGTCILCNSGIRRHTTIFSLHVLMLDIALPPSELTFPWPYMEWQRGVTWATAR</sequence>
<evidence type="ECO:0008006" key="4">
    <source>
        <dbReference type="Google" id="ProtNLM"/>
    </source>
</evidence>
<proteinExistence type="predicted"/>
<evidence type="ECO:0000313" key="2">
    <source>
        <dbReference type="EMBL" id="KAK4386092.1"/>
    </source>
</evidence>
<organism evidence="2 3">
    <name type="scientific">Sesamum angolense</name>
    <dbReference type="NCBI Taxonomy" id="2727404"/>
    <lineage>
        <taxon>Eukaryota</taxon>
        <taxon>Viridiplantae</taxon>
        <taxon>Streptophyta</taxon>
        <taxon>Embryophyta</taxon>
        <taxon>Tracheophyta</taxon>
        <taxon>Spermatophyta</taxon>
        <taxon>Magnoliopsida</taxon>
        <taxon>eudicotyledons</taxon>
        <taxon>Gunneridae</taxon>
        <taxon>Pentapetalae</taxon>
        <taxon>asterids</taxon>
        <taxon>lamiids</taxon>
        <taxon>Lamiales</taxon>
        <taxon>Pedaliaceae</taxon>
        <taxon>Sesamum</taxon>
    </lineage>
</organism>
<accession>A0AAE1W3K6</accession>
<keyword evidence="3" id="KW-1185">Reference proteome</keyword>
<reference evidence="2" key="2">
    <citation type="journal article" date="2024" name="Plant">
        <title>Genomic evolution and insights into agronomic trait innovations of Sesamum species.</title>
        <authorList>
            <person name="Miao H."/>
            <person name="Wang L."/>
            <person name="Qu L."/>
            <person name="Liu H."/>
            <person name="Sun Y."/>
            <person name="Le M."/>
            <person name="Wang Q."/>
            <person name="Wei S."/>
            <person name="Zheng Y."/>
            <person name="Lin W."/>
            <person name="Duan Y."/>
            <person name="Cao H."/>
            <person name="Xiong S."/>
            <person name="Wang X."/>
            <person name="Wei L."/>
            <person name="Li C."/>
            <person name="Ma Q."/>
            <person name="Ju M."/>
            <person name="Zhao R."/>
            <person name="Li G."/>
            <person name="Mu C."/>
            <person name="Tian Q."/>
            <person name="Mei H."/>
            <person name="Zhang T."/>
            <person name="Gao T."/>
            <person name="Zhang H."/>
        </authorList>
    </citation>
    <scope>NUCLEOTIDE SEQUENCE</scope>
    <source>
        <strain evidence="2">K16</strain>
    </source>
</reference>